<feature type="region of interest" description="Disordered" evidence="1">
    <location>
        <begin position="350"/>
        <end position="443"/>
    </location>
</feature>
<evidence type="ECO:0000313" key="2">
    <source>
        <dbReference type="EMBL" id="KAJ5160486.1"/>
    </source>
</evidence>
<dbReference type="AlphaFoldDB" id="A0A9W9LKM4"/>
<feature type="compositionally biased region" description="Polar residues" evidence="1">
    <location>
        <begin position="46"/>
        <end position="55"/>
    </location>
</feature>
<evidence type="ECO:0000313" key="3">
    <source>
        <dbReference type="Proteomes" id="UP001149163"/>
    </source>
</evidence>
<feature type="compositionally biased region" description="Polar residues" evidence="1">
    <location>
        <begin position="591"/>
        <end position="607"/>
    </location>
</feature>
<feature type="compositionally biased region" description="Basic and acidic residues" evidence="1">
    <location>
        <begin position="523"/>
        <end position="554"/>
    </location>
</feature>
<protein>
    <submittedName>
        <fullName evidence="2">Uncharacterized protein</fullName>
    </submittedName>
</protein>
<feature type="compositionally biased region" description="Low complexity" evidence="1">
    <location>
        <begin position="420"/>
        <end position="443"/>
    </location>
</feature>
<gene>
    <name evidence="2" type="ORF">N7482_007490</name>
</gene>
<dbReference type="GeneID" id="81428791"/>
<feature type="compositionally biased region" description="Basic residues" evidence="1">
    <location>
        <begin position="555"/>
        <end position="567"/>
    </location>
</feature>
<feature type="compositionally biased region" description="Low complexity" evidence="1">
    <location>
        <begin position="36"/>
        <end position="45"/>
    </location>
</feature>
<feature type="compositionally biased region" description="Basic and acidic residues" evidence="1">
    <location>
        <begin position="667"/>
        <end position="686"/>
    </location>
</feature>
<feature type="compositionally biased region" description="Low complexity" evidence="1">
    <location>
        <begin position="379"/>
        <end position="389"/>
    </location>
</feature>
<sequence length="686" mass="76572">MDQEEAPPPYSAVDPLIAPANSRNGSAAPPLQGNVSASQAASSSQPTEQPVTASSPAVVPAHFTSAAAYFEERPPTGLDESRALLHHHMTIYPRSSAKDFPRRPRCWASCMDEVAQRDWDTFLRYLFPPQLGLAAASQHLPRQLRAEIQRDRKDRPQETDEQRQARVAAVVDEWNQCFFEPRAAQIIFVRTAYTITHWLACTSKSAIPSPPSAGPLWAIWRSSISCTWCTSQPPASPILPPPPPPPPGVPPWQWNHWAYSQPQFGNSGTQKSGGTLGWISSLTSQAQKYGERFAEQAQHYGDQISAQAMHYGRQVEEQALMHGRWVEEQTRLHGRKPGAYPSAPYISYQQSTLSHGQPSDVTENTSTPPAQPEIGDQHPNQNPSQNPNPSSNPNPDPVQPQSQSKADQKKPIVDHPRRASISSTSSESSLSSIDSLSTTSDLSPSDLATVRTQLQGLHDRHDRILYDAAVDLRRQLDVLQESRREARASGRRNWRTGWRQQQSNSADSSDWGRWESPQQQERQSMERHAMKEEMRATKKAFRDVVRRARDEQRERKRAKWNRRRQARSQRAGADEKVKEQVSLDGRMGNLSLGNTPNPRPVRTQTELVSKPPQWAVPVRSDASSAPSAQGIRPPSSAPQSSELPGRKAKPQTRFKEMLKPRNAKKQQKPDSDTKNGKDSKKDPGGP</sequence>
<comment type="caution">
    <text evidence="2">The sequence shown here is derived from an EMBL/GenBank/DDBJ whole genome shotgun (WGS) entry which is preliminary data.</text>
</comment>
<feature type="compositionally biased region" description="Basic and acidic residues" evidence="1">
    <location>
        <begin position="572"/>
        <end position="581"/>
    </location>
</feature>
<keyword evidence="3" id="KW-1185">Reference proteome</keyword>
<proteinExistence type="predicted"/>
<dbReference type="OrthoDB" id="5408998at2759"/>
<reference evidence="2" key="2">
    <citation type="journal article" date="2023" name="IMA Fungus">
        <title>Comparative genomic study of the Penicillium genus elucidates a diverse pangenome and 15 lateral gene transfer events.</title>
        <authorList>
            <person name="Petersen C."/>
            <person name="Sorensen T."/>
            <person name="Nielsen M.R."/>
            <person name="Sondergaard T.E."/>
            <person name="Sorensen J.L."/>
            <person name="Fitzpatrick D.A."/>
            <person name="Frisvad J.C."/>
            <person name="Nielsen K.L."/>
        </authorList>
    </citation>
    <scope>NUCLEOTIDE SEQUENCE</scope>
    <source>
        <strain evidence="2">IBT 26290</strain>
    </source>
</reference>
<reference evidence="2" key="1">
    <citation type="submission" date="2022-11" db="EMBL/GenBank/DDBJ databases">
        <authorList>
            <person name="Petersen C."/>
        </authorList>
    </citation>
    <scope>NUCLEOTIDE SEQUENCE</scope>
    <source>
        <strain evidence="2">IBT 26290</strain>
    </source>
</reference>
<feature type="compositionally biased region" description="Polar residues" evidence="1">
    <location>
        <begin position="498"/>
        <end position="508"/>
    </location>
</feature>
<accession>A0A9W9LKM4</accession>
<feature type="compositionally biased region" description="Polar residues" evidence="1">
    <location>
        <begin position="350"/>
        <end position="368"/>
    </location>
</feature>
<dbReference type="RefSeq" id="XP_056542044.1">
    <property type="nucleotide sequence ID" value="XM_056689615.1"/>
</dbReference>
<dbReference type="Proteomes" id="UP001149163">
    <property type="component" value="Unassembled WGS sequence"/>
</dbReference>
<feature type="region of interest" description="Disordered" evidence="1">
    <location>
        <begin position="1"/>
        <end position="56"/>
    </location>
</feature>
<organism evidence="2 3">
    <name type="scientific">Penicillium canariense</name>
    <dbReference type="NCBI Taxonomy" id="189055"/>
    <lineage>
        <taxon>Eukaryota</taxon>
        <taxon>Fungi</taxon>
        <taxon>Dikarya</taxon>
        <taxon>Ascomycota</taxon>
        <taxon>Pezizomycotina</taxon>
        <taxon>Eurotiomycetes</taxon>
        <taxon>Eurotiomycetidae</taxon>
        <taxon>Eurotiales</taxon>
        <taxon>Aspergillaceae</taxon>
        <taxon>Penicillium</taxon>
    </lineage>
</organism>
<evidence type="ECO:0000256" key="1">
    <source>
        <dbReference type="SAM" id="MobiDB-lite"/>
    </source>
</evidence>
<feature type="region of interest" description="Disordered" evidence="1">
    <location>
        <begin position="482"/>
        <end position="686"/>
    </location>
</feature>
<feature type="compositionally biased region" description="Pro residues" evidence="1">
    <location>
        <begin position="1"/>
        <end position="10"/>
    </location>
</feature>
<name>A0A9W9LKM4_9EURO</name>
<feature type="compositionally biased region" description="Basic and acidic residues" evidence="1">
    <location>
        <begin position="406"/>
        <end position="417"/>
    </location>
</feature>
<dbReference type="EMBL" id="JAPQKN010000004">
    <property type="protein sequence ID" value="KAJ5160486.1"/>
    <property type="molecule type" value="Genomic_DNA"/>
</dbReference>